<sequence length="243" mass="27429">MREGMIVLLRQLPVLILSLFSLCAVASEPSSQGISFSASRIIYMEEDRNGVTLEIQNSNAAPYLLQSWIVHSVQSETVLDISPFIVTPPLSRIEPDSALSLRIRRNAQALPDDRESVFFISIRAIPTSDAIKETDQLIITVTSKMKIFYRPQELARRAIADIRGQLRFRLQKGELIAQNPTPYWLTFSELRLGGRAVSEVALRQMVPPYGEMRYPVTGATTGVISWRLVDEDGWETPPERRTL</sequence>
<evidence type="ECO:0000256" key="1">
    <source>
        <dbReference type="ARBA" id="ARBA00004418"/>
    </source>
</evidence>
<dbReference type="SUPFAM" id="SSF49584">
    <property type="entry name" value="Periplasmic chaperone C-domain"/>
    <property type="match status" value="1"/>
</dbReference>
<evidence type="ECO:0000256" key="3">
    <source>
        <dbReference type="ARBA" id="ARBA00022729"/>
    </source>
</evidence>
<dbReference type="InterPro" id="IPR016148">
    <property type="entry name" value="Pili_assmbl_chaperone_C"/>
</dbReference>
<dbReference type="Pfam" id="PF02753">
    <property type="entry name" value="PapD_C"/>
    <property type="match status" value="1"/>
</dbReference>
<feature type="domain" description="Pili assembly chaperone N-terminal" evidence="6">
    <location>
        <begin position="33"/>
        <end position="154"/>
    </location>
</feature>
<comment type="caution">
    <text evidence="8">The sequence shown here is derived from an EMBL/GenBank/DDBJ whole genome shotgun (WGS) entry which is preliminary data.</text>
</comment>
<evidence type="ECO:0000256" key="2">
    <source>
        <dbReference type="ARBA" id="ARBA00007399"/>
    </source>
</evidence>
<proteinExistence type="inferred from homology"/>
<dbReference type="InterPro" id="IPR016147">
    <property type="entry name" value="Pili_assmbl_chaperone_N"/>
</dbReference>
<comment type="subcellular location">
    <subcellularLocation>
        <location evidence="1">Periplasm</location>
    </subcellularLocation>
</comment>
<name>A0A8I0MKB7_CITAM</name>
<dbReference type="Proteomes" id="UP000656723">
    <property type="component" value="Unassembled WGS sequence"/>
</dbReference>
<evidence type="ECO:0000256" key="4">
    <source>
        <dbReference type="ARBA" id="ARBA00022764"/>
    </source>
</evidence>
<dbReference type="PANTHER" id="PTHR30251:SF0">
    <property type="entry name" value="FIMBRIAL CHAPERONE PROTEIN ELFD-RELATED"/>
    <property type="match status" value="1"/>
</dbReference>
<dbReference type="PRINTS" id="PR00969">
    <property type="entry name" value="CHAPERONPILI"/>
</dbReference>
<evidence type="ECO:0000256" key="5">
    <source>
        <dbReference type="ARBA" id="ARBA00023186"/>
    </source>
</evidence>
<dbReference type="InterPro" id="IPR001829">
    <property type="entry name" value="Pili_assmbl_chaperone_bac"/>
</dbReference>
<dbReference type="AlphaFoldDB" id="A0A8I0MKB7"/>
<keyword evidence="3" id="KW-0732">Signal</keyword>
<comment type="similarity">
    <text evidence="2">Belongs to the periplasmic pilus chaperone family.</text>
</comment>
<dbReference type="Gene3D" id="2.60.40.10">
    <property type="entry name" value="Immunoglobulins"/>
    <property type="match status" value="2"/>
</dbReference>
<protein>
    <submittedName>
        <fullName evidence="8">Molecular chaperone</fullName>
    </submittedName>
</protein>
<organism evidence="8 9">
    <name type="scientific">Citrobacter amalonaticus</name>
    <dbReference type="NCBI Taxonomy" id="35703"/>
    <lineage>
        <taxon>Bacteria</taxon>
        <taxon>Pseudomonadati</taxon>
        <taxon>Pseudomonadota</taxon>
        <taxon>Gammaproteobacteria</taxon>
        <taxon>Enterobacterales</taxon>
        <taxon>Enterobacteriaceae</taxon>
        <taxon>Citrobacter</taxon>
    </lineage>
</organism>
<gene>
    <name evidence="8" type="ORF">FOT72_10465</name>
</gene>
<dbReference type="Pfam" id="PF00345">
    <property type="entry name" value="PapD_N"/>
    <property type="match status" value="1"/>
</dbReference>
<dbReference type="SUPFAM" id="SSF49354">
    <property type="entry name" value="PapD-like"/>
    <property type="match status" value="1"/>
</dbReference>
<keyword evidence="4" id="KW-0574">Periplasm</keyword>
<feature type="domain" description="Pili assembly chaperone C-terminal" evidence="7">
    <location>
        <begin position="178"/>
        <end position="234"/>
    </location>
</feature>
<dbReference type="InterPro" id="IPR036316">
    <property type="entry name" value="Pili_assmbl_chap_C_dom_sf"/>
</dbReference>
<dbReference type="EMBL" id="VKME01000008">
    <property type="protein sequence ID" value="MBE0128419.1"/>
    <property type="molecule type" value="Genomic_DNA"/>
</dbReference>
<dbReference type="InterPro" id="IPR008962">
    <property type="entry name" value="PapD-like_sf"/>
</dbReference>
<dbReference type="InterPro" id="IPR013783">
    <property type="entry name" value="Ig-like_fold"/>
</dbReference>
<evidence type="ECO:0000259" key="7">
    <source>
        <dbReference type="Pfam" id="PF02753"/>
    </source>
</evidence>
<accession>A0A8I0MKB7</accession>
<evidence type="ECO:0000313" key="8">
    <source>
        <dbReference type="EMBL" id="MBE0128419.1"/>
    </source>
</evidence>
<dbReference type="PANTHER" id="PTHR30251">
    <property type="entry name" value="PILUS ASSEMBLY CHAPERONE"/>
    <property type="match status" value="1"/>
</dbReference>
<evidence type="ECO:0000313" key="9">
    <source>
        <dbReference type="Proteomes" id="UP000656723"/>
    </source>
</evidence>
<dbReference type="GO" id="GO:0071555">
    <property type="term" value="P:cell wall organization"/>
    <property type="evidence" value="ECO:0007669"/>
    <property type="project" value="InterPro"/>
</dbReference>
<keyword evidence="5" id="KW-0143">Chaperone</keyword>
<dbReference type="GO" id="GO:0030288">
    <property type="term" value="C:outer membrane-bounded periplasmic space"/>
    <property type="evidence" value="ECO:0007669"/>
    <property type="project" value="InterPro"/>
</dbReference>
<reference evidence="8" key="1">
    <citation type="submission" date="2019-07" db="EMBL/GenBank/DDBJ databases">
        <title>KPC-2 carbapenem resistent Enterobacterales isolates from Germany.</title>
        <authorList>
            <person name="Yao Y."/>
            <person name="Falgenhauer L."/>
            <person name="Imirzalioglu C."/>
            <person name="Chakraborty T."/>
        </authorList>
    </citation>
    <scope>NUCLEOTIDE SEQUENCE</scope>
    <source>
        <strain evidence="8">CA13304</strain>
    </source>
</reference>
<dbReference type="InterPro" id="IPR050643">
    <property type="entry name" value="Periplasmic_pilus_chap"/>
</dbReference>
<evidence type="ECO:0000259" key="6">
    <source>
        <dbReference type="Pfam" id="PF00345"/>
    </source>
</evidence>